<dbReference type="Proteomes" id="UP000315252">
    <property type="component" value="Unassembled WGS sequence"/>
</dbReference>
<evidence type="ECO:0000256" key="2">
    <source>
        <dbReference type="SAM" id="Phobius"/>
    </source>
</evidence>
<organism evidence="4 5">
    <name type="scientific">Denitrobaculum tricleocarpae</name>
    <dbReference type="NCBI Taxonomy" id="2591009"/>
    <lineage>
        <taxon>Bacteria</taxon>
        <taxon>Pseudomonadati</taxon>
        <taxon>Pseudomonadota</taxon>
        <taxon>Alphaproteobacteria</taxon>
        <taxon>Rhodospirillales</taxon>
        <taxon>Rhodospirillaceae</taxon>
        <taxon>Denitrobaculum</taxon>
    </lineage>
</organism>
<dbReference type="AlphaFoldDB" id="A0A545U2J3"/>
<name>A0A545U2J3_9PROT</name>
<feature type="transmembrane region" description="Helical" evidence="2">
    <location>
        <begin position="191"/>
        <end position="220"/>
    </location>
</feature>
<evidence type="ECO:0000313" key="4">
    <source>
        <dbReference type="EMBL" id="TQV83654.1"/>
    </source>
</evidence>
<keyword evidence="2" id="KW-1133">Transmembrane helix</keyword>
<protein>
    <submittedName>
        <fullName evidence="4">Fatty acid desaturase</fullName>
    </submittedName>
</protein>
<dbReference type="EMBL" id="VHSH01000001">
    <property type="protein sequence ID" value="TQV83654.1"/>
    <property type="molecule type" value="Genomic_DNA"/>
</dbReference>
<dbReference type="Pfam" id="PF00487">
    <property type="entry name" value="FA_desaturase"/>
    <property type="match status" value="1"/>
</dbReference>
<feature type="transmembrane region" description="Helical" evidence="2">
    <location>
        <begin position="33"/>
        <end position="52"/>
    </location>
</feature>
<gene>
    <name evidence="4" type="ORF">FKG95_03430</name>
</gene>
<evidence type="ECO:0000256" key="1">
    <source>
        <dbReference type="SAM" id="MobiDB-lite"/>
    </source>
</evidence>
<accession>A0A545U2J3</accession>
<comment type="caution">
    <text evidence="4">The sequence shown here is derived from an EMBL/GenBank/DDBJ whole genome shotgun (WGS) entry which is preliminary data.</text>
</comment>
<keyword evidence="5" id="KW-1185">Reference proteome</keyword>
<feature type="domain" description="Fatty acid desaturase" evidence="3">
    <location>
        <begin position="55"/>
        <end position="296"/>
    </location>
</feature>
<dbReference type="GO" id="GO:0006629">
    <property type="term" value="P:lipid metabolic process"/>
    <property type="evidence" value="ECO:0007669"/>
    <property type="project" value="InterPro"/>
</dbReference>
<keyword evidence="2" id="KW-0472">Membrane</keyword>
<dbReference type="RefSeq" id="WP_142894890.1">
    <property type="nucleotide sequence ID" value="NZ_ML660052.1"/>
</dbReference>
<reference evidence="4 5" key="1">
    <citation type="submission" date="2019-06" db="EMBL/GenBank/DDBJ databases">
        <title>Whole genome sequence for Rhodospirillaceae sp. R148.</title>
        <authorList>
            <person name="Wang G."/>
        </authorList>
    </citation>
    <scope>NUCLEOTIDE SEQUENCE [LARGE SCALE GENOMIC DNA]</scope>
    <source>
        <strain evidence="4 5">R148</strain>
    </source>
</reference>
<dbReference type="InterPro" id="IPR005804">
    <property type="entry name" value="FA_desaturase_dom"/>
</dbReference>
<dbReference type="OrthoDB" id="784276at2"/>
<feature type="transmembrane region" description="Helical" evidence="2">
    <location>
        <begin position="58"/>
        <end position="75"/>
    </location>
</feature>
<sequence>MPGVTDTAKTAPRQERAKAQTTMQARRKTAIEWPTLGLGFIIYGGFGLLTWHYHSLPWWLGAAIGIYLIAWHGSLQHEVTHGHPTAWRRVNEAFVFPSLWLWIPYGLYRSAHLKHHCDARLTDPLEDPESYYLTPRQWAEAGRAARILYLVNNSFLGRLLFGPAICIWRLYKNEALQLIRGDGRNLGTWGLHALSCVAVLCWVVAVCQIPLTTYLVLFVYPAVSLSLVRSFAEHRAHPDVEQRSVIVESRGPMALLFLNNNLHALHHAEPALPWYQLPARFKARRSELLTANGGYRFSGYGEIMLRYMLWPKEHVRHPFGRALTARAPKVAAPAPAAARTLRPNTTLEPVTLESATLEATALKPVSAA</sequence>
<evidence type="ECO:0000313" key="5">
    <source>
        <dbReference type="Proteomes" id="UP000315252"/>
    </source>
</evidence>
<keyword evidence="2" id="KW-0812">Transmembrane</keyword>
<evidence type="ECO:0000259" key="3">
    <source>
        <dbReference type="Pfam" id="PF00487"/>
    </source>
</evidence>
<proteinExistence type="predicted"/>
<feature type="region of interest" description="Disordered" evidence="1">
    <location>
        <begin position="1"/>
        <end position="20"/>
    </location>
</feature>